<dbReference type="SUPFAM" id="SSF103190">
    <property type="entry name" value="Sensory domain-like"/>
    <property type="match status" value="1"/>
</dbReference>
<dbReference type="PROSITE" id="PS50111">
    <property type="entry name" value="CHEMOTAXIS_TRANSDUC_2"/>
    <property type="match status" value="1"/>
</dbReference>
<evidence type="ECO:0000259" key="12">
    <source>
        <dbReference type="PROSITE" id="PS50885"/>
    </source>
</evidence>
<dbReference type="PRINTS" id="PR00260">
    <property type="entry name" value="CHEMTRNSDUCR"/>
</dbReference>
<evidence type="ECO:0000256" key="9">
    <source>
        <dbReference type="SAM" id="MobiDB-lite"/>
    </source>
</evidence>
<evidence type="ECO:0000313" key="13">
    <source>
        <dbReference type="EMBL" id="ABR46943.1"/>
    </source>
</evidence>
<feature type="transmembrane region" description="Helical" evidence="10">
    <location>
        <begin position="20"/>
        <end position="41"/>
    </location>
</feature>
<keyword evidence="3 10" id="KW-0812">Transmembrane</keyword>
<comment type="subcellular location">
    <subcellularLocation>
        <location evidence="1">Cell membrane</location>
        <topology evidence="1">Multi-pass membrane protein</topology>
    </subcellularLocation>
</comment>
<feature type="region of interest" description="Disordered" evidence="9">
    <location>
        <begin position="638"/>
        <end position="667"/>
    </location>
</feature>
<dbReference type="EMBL" id="CP000724">
    <property type="protein sequence ID" value="ABR46943.1"/>
    <property type="molecule type" value="Genomic_DNA"/>
</dbReference>
<dbReference type="Pfam" id="PF17203">
    <property type="entry name" value="sCache_3_2"/>
    <property type="match status" value="1"/>
</dbReference>
<dbReference type="PANTHER" id="PTHR32089">
    <property type="entry name" value="METHYL-ACCEPTING CHEMOTAXIS PROTEIN MCPB"/>
    <property type="match status" value="1"/>
</dbReference>
<keyword evidence="5 10" id="KW-0472">Membrane</keyword>
<feature type="domain" description="Methyl-accepting transducer" evidence="11">
    <location>
        <begin position="396"/>
        <end position="653"/>
    </location>
</feature>
<proteinExistence type="inferred from homology"/>
<dbReference type="GO" id="GO:0006935">
    <property type="term" value="P:chemotaxis"/>
    <property type="evidence" value="ECO:0007669"/>
    <property type="project" value="InterPro"/>
</dbReference>
<dbReference type="PROSITE" id="PS50885">
    <property type="entry name" value="HAMP"/>
    <property type="match status" value="1"/>
</dbReference>
<name>A6TL75_ALKMQ</name>
<dbReference type="Gene3D" id="1.10.287.950">
    <property type="entry name" value="Methyl-accepting chemotaxis protein"/>
    <property type="match status" value="1"/>
</dbReference>
<dbReference type="InterPro" id="IPR003660">
    <property type="entry name" value="HAMP_dom"/>
</dbReference>
<evidence type="ECO:0000256" key="3">
    <source>
        <dbReference type="ARBA" id="ARBA00022692"/>
    </source>
</evidence>
<comment type="similarity">
    <text evidence="7">Belongs to the methyl-accepting chemotaxis (MCP) protein family.</text>
</comment>
<keyword evidence="2" id="KW-1003">Cell membrane</keyword>
<dbReference type="SMART" id="SM00283">
    <property type="entry name" value="MA"/>
    <property type="match status" value="1"/>
</dbReference>
<dbReference type="InterPro" id="IPR004090">
    <property type="entry name" value="Chemotax_Me-accpt_rcpt"/>
</dbReference>
<feature type="compositionally biased region" description="Low complexity" evidence="9">
    <location>
        <begin position="654"/>
        <end position="667"/>
    </location>
</feature>
<dbReference type="GO" id="GO:0004888">
    <property type="term" value="F:transmembrane signaling receptor activity"/>
    <property type="evidence" value="ECO:0007669"/>
    <property type="project" value="InterPro"/>
</dbReference>
<dbReference type="AlphaFoldDB" id="A6TL75"/>
<dbReference type="InterPro" id="IPR033463">
    <property type="entry name" value="sCache_3"/>
</dbReference>
<evidence type="ECO:0000256" key="1">
    <source>
        <dbReference type="ARBA" id="ARBA00004651"/>
    </source>
</evidence>
<feature type="domain" description="HAMP" evidence="12">
    <location>
        <begin position="322"/>
        <end position="377"/>
    </location>
</feature>
<dbReference type="InterPro" id="IPR004089">
    <property type="entry name" value="MCPsignal_dom"/>
</dbReference>
<protein>
    <submittedName>
        <fullName evidence="13">Methyl-accepting chemotaxis sensory transducer</fullName>
    </submittedName>
</protein>
<evidence type="ECO:0000256" key="7">
    <source>
        <dbReference type="ARBA" id="ARBA00029447"/>
    </source>
</evidence>
<dbReference type="GO" id="GO:0005886">
    <property type="term" value="C:plasma membrane"/>
    <property type="evidence" value="ECO:0007669"/>
    <property type="project" value="UniProtKB-SubCell"/>
</dbReference>
<evidence type="ECO:0000259" key="11">
    <source>
        <dbReference type="PROSITE" id="PS50111"/>
    </source>
</evidence>
<dbReference type="eggNOG" id="COG0840">
    <property type="taxonomic scope" value="Bacteria"/>
</dbReference>
<dbReference type="KEGG" id="amt:Amet_0718"/>
<keyword evidence="6 8" id="KW-0807">Transducer</keyword>
<dbReference type="RefSeq" id="WP_012061986.1">
    <property type="nucleotide sequence ID" value="NC_009633.1"/>
</dbReference>
<reference evidence="14" key="1">
    <citation type="journal article" date="2016" name="Genome Announc.">
        <title>Complete genome sequence of Alkaliphilus metalliredigens strain QYMF, an alkaliphilic and metal-reducing bacterium isolated from borax-contaminated leachate ponds.</title>
        <authorList>
            <person name="Hwang C."/>
            <person name="Copeland A."/>
            <person name="Lucas S."/>
            <person name="Lapidus A."/>
            <person name="Barry K."/>
            <person name="Detter J.C."/>
            <person name="Glavina Del Rio T."/>
            <person name="Hammon N."/>
            <person name="Israni S."/>
            <person name="Dalin E."/>
            <person name="Tice H."/>
            <person name="Pitluck S."/>
            <person name="Chertkov O."/>
            <person name="Brettin T."/>
            <person name="Bruce D."/>
            <person name="Han C."/>
            <person name="Schmutz J."/>
            <person name="Larimer F."/>
            <person name="Land M.L."/>
            <person name="Hauser L."/>
            <person name="Kyrpides N."/>
            <person name="Mikhailova N."/>
            <person name="Ye Q."/>
            <person name="Zhou J."/>
            <person name="Richardson P."/>
            <person name="Fields M.W."/>
        </authorList>
    </citation>
    <scope>NUCLEOTIDE SEQUENCE [LARGE SCALE GENOMIC DNA]</scope>
    <source>
        <strain evidence="14">QYMF</strain>
    </source>
</reference>
<dbReference type="Gene3D" id="3.30.450.20">
    <property type="entry name" value="PAS domain"/>
    <property type="match status" value="1"/>
</dbReference>
<dbReference type="SMART" id="SM00304">
    <property type="entry name" value="HAMP"/>
    <property type="match status" value="1"/>
</dbReference>
<organism evidence="13 14">
    <name type="scientific">Alkaliphilus metalliredigens (strain QYMF)</name>
    <dbReference type="NCBI Taxonomy" id="293826"/>
    <lineage>
        <taxon>Bacteria</taxon>
        <taxon>Bacillati</taxon>
        <taxon>Bacillota</taxon>
        <taxon>Clostridia</taxon>
        <taxon>Peptostreptococcales</taxon>
        <taxon>Natronincolaceae</taxon>
        <taxon>Alkaliphilus</taxon>
    </lineage>
</organism>
<feature type="transmembrane region" description="Helical" evidence="10">
    <location>
        <begin position="299"/>
        <end position="320"/>
    </location>
</feature>
<dbReference type="STRING" id="293826.Amet_0718"/>
<dbReference type="GO" id="GO:0007165">
    <property type="term" value="P:signal transduction"/>
    <property type="evidence" value="ECO:0007669"/>
    <property type="project" value="UniProtKB-KW"/>
</dbReference>
<evidence type="ECO:0000256" key="8">
    <source>
        <dbReference type="PROSITE-ProRule" id="PRU00284"/>
    </source>
</evidence>
<accession>A6TL75</accession>
<evidence type="ECO:0000256" key="2">
    <source>
        <dbReference type="ARBA" id="ARBA00022475"/>
    </source>
</evidence>
<dbReference type="OrthoDB" id="369336at2"/>
<evidence type="ECO:0000313" key="14">
    <source>
        <dbReference type="Proteomes" id="UP000001572"/>
    </source>
</evidence>
<keyword evidence="4 10" id="KW-1133">Transmembrane helix</keyword>
<dbReference type="PANTHER" id="PTHR32089:SF112">
    <property type="entry name" value="LYSOZYME-LIKE PROTEIN-RELATED"/>
    <property type="match status" value="1"/>
</dbReference>
<gene>
    <name evidence="13" type="ordered locus">Amet_0718</name>
</gene>
<dbReference type="HOGENOM" id="CLU_000445_107_19_9"/>
<dbReference type="Pfam" id="PF00015">
    <property type="entry name" value="MCPsignal"/>
    <property type="match status" value="1"/>
</dbReference>
<dbReference type="Proteomes" id="UP000001572">
    <property type="component" value="Chromosome"/>
</dbReference>
<dbReference type="SUPFAM" id="SSF58104">
    <property type="entry name" value="Methyl-accepting chemotaxis protein (MCP) signaling domain"/>
    <property type="match status" value="1"/>
</dbReference>
<evidence type="ECO:0000256" key="4">
    <source>
        <dbReference type="ARBA" id="ARBA00022989"/>
    </source>
</evidence>
<keyword evidence="14" id="KW-1185">Reference proteome</keyword>
<dbReference type="InterPro" id="IPR029151">
    <property type="entry name" value="Sensor-like_sf"/>
</dbReference>
<evidence type="ECO:0000256" key="10">
    <source>
        <dbReference type="SAM" id="Phobius"/>
    </source>
</evidence>
<sequence length="682" mass="74510">MESTKNVKRIRKGSIKMKLVVIPLIVSLLAVGAIGFLSTHFTRDSMLEQMREDGFYTAERLIGRIEDNNDSLESMDEVLEDQIRGVANVVMGNRAIISNEYLVELAAQLDVHRIHYWSTDTMKIAYTATDGFVGLDAPVEHVLHDFHASGAAEIMEEARQSAETNESFKFGYVKTPDGDVIQVGISADRIHELTENLSYQSLVEDLADNEKVVYALFIDRNLEAQAHSNRERIGIELDDEGSIAAAVNGESYAWEYFYEAADLNVYDVLLPIEIEGQHLGAINIGFSMAEVDSAISRNIMMVAITGIVAFIILGMVLFTLSNDAVKTLNKLKDQMALMGNGDFTKDVSQDIINKNDEFGEIGHAIKSMQTTIKAMISNIANTSQQLASSSEELTATSQQSATAADEVAKTIEEIAGSANEQAKDTENGVLKTDELSKIIEEDLKDMEEINNTIEQLTILKDDGIGIVKELTNKTNNSDQAIKTIYQSTVDTNESAERIGEASKIIEGIAEQTNLLALNAAIEAARAGEAGKGFAVVAEEIRKLAEQSTVSVNEIDEMLKKLQSNSQSAVNVMETVLSTIKEQVESVSMTEGKFDGIAEQVERVRAVVKKSTDSVNVMNLTKDELANIMQSLAAVAEENAAGTEEASASVEEQTASMEEIASSSESLARLAEDMQESISKFNY</sequence>
<evidence type="ECO:0000256" key="6">
    <source>
        <dbReference type="ARBA" id="ARBA00023224"/>
    </source>
</evidence>
<evidence type="ECO:0000256" key="5">
    <source>
        <dbReference type="ARBA" id="ARBA00023136"/>
    </source>
</evidence>